<dbReference type="PROSITE" id="PS50082">
    <property type="entry name" value="WD_REPEATS_2"/>
    <property type="match status" value="3"/>
</dbReference>
<evidence type="ECO:0000313" key="5">
    <source>
        <dbReference type="Proteomes" id="UP000572907"/>
    </source>
</evidence>
<evidence type="ECO:0000256" key="1">
    <source>
        <dbReference type="ARBA" id="ARBA00022574"/>
    </source>
</evidence>
<dbReference type="SUPFAM" id="SSF101908">
    <property type="entry name" value="Putative isomerase YbhE"/>
    <property type="match status" value="1"/>
</dbReference>
<dbReference type="SMART" id="SM00320">
    <property type="entry name" value="WD40"/>
    <property type="match status" value="11"/>
</dbReference>
<protein>
    <submittedName>
        <fullName evidence="4">WD40 repeat protein</fullName>
    </submittedName>
</protein>
<dbReference type="PROSITE" id="PS50294">
    <property type="entry name" value="WD_REPEATS_REGION"/>
    <property type="match status" value="2"/>
</dbReference>
<keyword evidence="1 3" id="KW-0853">WD repeat</keyword>
<dbReference type="Pfam" id="PF00400">
    <property type="entry name" value="WD40"/>
    <property type="match status" value="3"/>
</dbReference>
<gene>
    <name evidence="4" type="ORF">FHS41_000754</name>
</gene>
<feature type="repeat" description="WD" evidence="3">
    <location>
        <begin position="749"/>
        <end position="792"/>
    </location>
</feature>
<comment type="caution">
    <text evidence="4">The sequence shown here is derived from an EMBL/GenBank/DDBJ whole genome shotgun (WGS) entry which is preliminary data.</text>
</comment>
<evidence type="ECO:0000313" key="4">
    <source>
        <dbReference type="EMBL" id="MBB3074285.1"/>
    </source>
</evidence>
<evidence type="ECO:0000256" key="2">
    <source>
        <dbReference type="ARBA" id="ARBA00022737"/>
    </source>
</evidence>
<dbReference type="PANTHER" id="PTHR22847">
    <property type="entry name" value="WD40 REPEAT PROTEIN"/>
    <property type="match status" value="1"/>
</dbReference>
<dbReference type="InterPro" id="IPR001680">
    <property type="entry name" value="WD40_rpt"/>
</dbReference>
<feature type="repeat" description="WD" evidence="3">
    <location>
        <begin position="479"/>
        <end position="522"/>
    </location>
</feature>
<dbReference type="SUPFAM" id="SSF50978">
    <property type="entry name" value="WD40 repeat-like"/>
    <property type="match status" value="2"/>
</dbReference>
<dbReference type="EMBL" id="JACHXE010000001">
    <property type="protein sequence ID" value="MBB3074285.1"/>
    <property type="molecule type" value="Genomic_DNA"/>
</dbReference>
<dbReference type="AlphaFoldDB" id="A0A7W4ZKR7"/>
<name>A0A7W4ZKR7_9ACTN</name>
<organism evidence="4 5">
    <name type="scientific">Streptomyces violarus</name>
    <dbReference type="NCBI Taxonomy" id="67380"/>
    <lineage>
        <taxon>Bacteria</taxon>
        <taxon>Bacillati</taxon>
        <taxon>Actinomycetota</taxon>
        <taxon>Actinomycetes</taxon>
        <taxon>Kitasatosporales</taxon>
        <taxon>Streptomycetaceae</taxon>
        <taxon>Streptomyces</taxon>
    </lineage>
</organism>
<dbReference type="InterPro" id="IPR015943">
    <property type="entry name" value="WD40/YVTN_repeat-like_dom_sf"/>
</dbReference>
<dbReference type="Gene3D" id="2.130.10.10">
    <property type="entry name" value="YVTN repeat-like/Quinoprotein amine dehydrogenase"/>
    <property type="match status" value="3"/>
</dbReference>
<reference evidence="4 5" key="1">
    <citation type="submission" date="2020-08" db="EMBL/GenBank/DDBJ databases">
        <title>Genomic Encyclopedia of Type Strains, Phase III (KMG-III): the genomes of soil and plant-associated and newly described type strains.</title>
        <authorList>
            <person name="Whitman W."/>
        </authorList>
    </citation>
    <scope>NUCLEOTIDE SEQUENCE [LARGE SCALE GENOMIC DNA]</scope>
    <source>
        <strain evidence="4 5">CECT 3237</strain>
    </source>
</reference>
<keyword evidence="2" id="KW-0677">Repeat</keyword>
<proteinExistence type="predicted"/>
<dbReference type="InterPro" id="IPR019775">
    <property type="entry name" value="WD40_repeat_CS"/>
</dbReference>
<evidence type="ECO:0000256" key="3">
    <source>
        <dbReference type="PROSITE-ProRule" id="PRU00221"/>
    </source>
</evidence>
<dbReference type="PROSITE" id="PS00678">
    <property type="entry name" value="WD_REPEATS_1"/>
    <property type="match status" value="2"/>
</dbReference>
<dbReference type="InterPro" id="IPR036322">
    <property type="entry name" value="WD40_repeat_dom_sf"/>
</dbReference>
<sequence>MTTPDQPGPRPVTGEDDPRERLVLRRLLSTVHRSGETLRWDLADPYLRRHVVEHASRAGLRQLVELLDDGEFLVNADPAAVTAVLPPFRDAYPPPVKRTLDVYCASIGWHQHVEARARRQILALDALRMGHHELAESMRRAPGGHLLPWRCLWSTATNISASSGATMTGHAGRINALVTTRSSGGTLAVTGSEDRTARVWDLGTGATLHVLLHTQPVKDVAVATLDDRAVLLTAAERLTLWDLRTGRDLRSVPVPSAIRAVAVSDETGWAVVTTDGATYLADLNGGLLDDPLPVPAAGDRARHVAVGREGGAHFALTVTQQHGVTAFSIPGRRLLHRGNPLPGDAITAFTVVDIGGQTLAVTGHRSGACVVFHAHTGTVLHILRESSRPDHRMIRGEVRALAVCPGESSWLAYSGHKDGKMRVYDLATGGYLGATWRHAGAVNSLVTGEVLSTPVVVSASDDDTVCCWDTRTGGLRDVLAGHTSGVTGAALTRVGTRPVAVTVSKDRTVRTWDTTREEPPHVPEGHPRWVRSLALHRIEGRLCAVTTCRDDQVRIIDAGSGELVARFETLRNRPLNTAVPVAAGDGTLIAAGGIQGHLVLWDVRPPVGAPLDSTSLGTADIVALDVVPLDEGGVQVIAGGSDGSVTIWYPGGRLPLRDLVTRRRRTGDIACLAVAHAGGEPMVVTGDFDGYVRVRSLRSADLVHTRLYRAPVRALATGPRGAEPCLAVGTADGEIRVLRLTDAALLLTLQGHTAAVRSLAFARLGGADVLFSGSADGTVRGWDLRDGDQAHRIDLPDIVQTVAHQETSLAIGYGREVSVFTPVTAPPRESRSQ</sequence>
<dbReference type="PANTHER" id="PTHR22847:SF637">
    <property type="entry name" value="WD REPEAT DOMAIN 5B"/>
    <property type="match status" value="1"/>
</dbReference>
<keyword evidence="5" id="KW-1185">Reference proteome</keyword>
<feature type="repeat" description="WD" evidence="3">
    <location>
        <begin position="167"/>
        <end position="210"/>
    </location>
</feature>
<dbReference type="InterPro" id="IPR020472">
    <property type="entry name" value="WD40_PAC1"/>
</dbReference>
<accession>A0A7W4ZKR7</accession>
<dbReference type="PRINTS" id="PR00320">
    <property type="entry name" value="GPROTEINBRPT"/>
</dbReference>
<dbReference type="Proteomes" id="UP000572907">
    <property type="component" value="Unassembled WGS sequence"/>
</dbReference>
<dbReference type="RefSeq" id="WP_184587685.1">
    <property type="nucleotide sequence ID" value="NZ_BMUP01000001.1"/>
</dbReference>